<reference evidence="6" key="1">
    <citation type="submission" date="2021-02" db="EMBL/GenBank/DDBJ databases">
        <authorList>
            <person name="Nowell W R."/>
        </authorList>
    </citation>
    <scope>NUCLEOTIDE SEQUENCE</scope>
</reference>
<dbReference type="AlphaFoldDB" id="A0A814GPA0"/>
<keyword evidence="10" id="KW-1185">Reference proteome</keyword>
<evidence type="ECO:0000313" key="6">
    <source>
        <dbReference type="EMBL" id="CAF0999183.1"/>
    </source>
</evidence>
<dbReference type="SMART" id="SM00291">
    <property type="entry name" value="ZnF_ZZ"/>
    <property type="match status" value="1"/>
</dbReference>
<organism evidence="6 10">
    <name type="scientific">Didymodactylos carnosus</name>
    <dbReference type="NCBI Taxonomy" id="1234261"/>
    <lineage>
        <taxon>Eukaryota</taxon>
        <taxon>Metazoa</taxon>
        <taxon>Spiralia</taxon>
        <taxon>Gnathifera</taxon>
        <taxon>Rotifera</taxon>
        <taxon>Eurotatoria</taxon>
        <taxon>Bdelloidea</taxon>
        <taxon>Philodinida</taxon>
        <taxon>Philodinidae</taxon>
        <taxon>Didymodactylos</taxon>
    </lineage>
</organism>
<dbReference type="GO" id="GO:0008270">
    <property type="term" value="F:zinc ion binding"/>
    <property type="evidence" value="ECO:0007669"/>
    <property type="project" value="UniProtKB-KW"/>
</dbReference>
<evidence type="ECO:0000313" key="9">
    <source>
        <dbReference type="EMBL" id="CAF4113079.1"/>
    </source>
</evidence>
<dbReference type="Proteomes" id="UP000681722">
    <property type="component" value="Unassembled WGS sequence"/>
</dbReference>
<dbReference type="SUPFAM" id="SSF57850">
    <property type="entry name" value="RING/U-box"/>
    <property type="match status" value="1"/>
</dbReference>
<protein>
    <recommendedName>
        <fullName evidence="5">ZZ-type domain-containing protein</fullName>
    </recommendedName>
</protein>
<dbReference type="Proteomes" id="UP000663829">
    <property type="component" value="Unassembled WGS sequence"/>
</dbReference>
<evidence type="ECO:0000313" key="10">
    <source>
        <dbReference type="Proteomes" id="UP000663829"/>
    </source>
</evidence>
<evidence type="ECO:0000259" key="5">
    <source>
        <dbReference type="PROSITE" id="PS50135"/>
    </source>
</evidence>
<evidence type="ECO:0000256" key="3">
    <source>
        <dbReference type="ARBA" id="ARBA00022833"/>
    </source>
</evidence>
<evidence type="ECO:0000256" key="4">
    <source>
        <dbReference type="PROSITE-ProRule" id="PRU00228"/>
    </source>
</evidence>
<keyword evidence="3" id="KW-0862">Zinc</keyword>
<dbReference type="PROSITE" id="PS50135">
    <property type="entry name" value="ZF_ZZ_2"/>
    <property type="match status" value="1"/>
</dbReference>
<accession>A0A814GPA0</accession>
<dbReference type="Proteomes" id="UP000677228">
    <property type="component" value="Unassembled WGS sequence"/>
</dbReference>
<sequence length="323" mass="37887">MKHSLKPNSEYVPHSKLSIRIASAKPKPDEPDYDIKRQNYVKLLKFFNETVKLLQGVFNVVICDYTAFFDKLWTHLCQGDDTTNMTEAFQRKMEQFLKQHVYDHIEKIGQNITCDVCAATNFEGLRFKCRTCTDYNLCENCFKTDKISFNHLATHSVDCIKASTITGQSTIDYEDCPAYKELQMPFKQLERNFLDITNRAANKVMIDQELEQLEQEIQTNIHSTLVDFTTKLDLLESKITENRPKKDDVDFDEKRVLYKKHLVQTNIVLTHFKRTSNTVFEKVLVLVTDLVRWITKKVVDIAKRISQFFENIYKYLKSTNEEC</sequence>
<evidence type="ECO:0000256" key="2">
    <source>
        <dbReference type="ARBA" id="ARBA00022771"/>
    </source>
</evidence>
<dbReference type="Proteomes" id="UP000682733">
    <property type="component" value="Unassembled WGS sequence"/>
</dbReference>
<dbReference type="PROSITE" id="PS01357">
    <property type="entry name" value="ZF_ZZ_1"/>
    <property type="match status" value="1"/>
</dbReference>
<dbReference type="EMBL" id="CAJOBC010003177">
    <property type="protein sequence ID" value="CAF3770666.1"/>
    <property type="molecule type" value="Genomic_DNA"/>
</dbReference>
<dbReference type="Pfam" id="PF00569">
    <property type="entry name" value="ZZ"/>
    <property type="match status" value="1"/>
</dbReference>
<evidence type="ECO:0000256" key="1">
    <source>
        <dbReference type="ARBA" id="ARBA00022723"/>
    </source>
</evidence>
<keyword evidence="2 4" id="KW-0863">Zinc-finger</keyword>
<comment type="caution">
    <text evidence="6">The sequence shown here is derived from an EMBL/GenBank/DDBJ whole genome shotgun (WGS) entry which is preliminary data.</text>
</comment>
<feature type="domain" description="ZZ-type" evidence="5">
    <location>
        <begin position="109"/>
        <end position="165"/>
    </location>
</feature>
<evidence type="ECO:0000313" key="8">
    <source>
        <dbReference type="EMBL" id="CAF3770666.1"/>
    </source>
</evidence>
<dbReference type="InterPro" id="IPR043145">
    <property type="entry name" value="Znf_ZZ_sf"/>
</dbReference>
<dbReference type="InterPro" id="IPR000433">
    <property type="entry name" value="Znf_ZZ"/>
</dbReference>
<proteinExistence type="predicted"/>
<dbReference type="EMBL" id="CAJNOK010019802">
    <property type="protein sequence ID" value="CAF1305988.1"/>
    <property type="molecule type" value="Genomic_DNA"/>
</dbReference>
<name>A0A814GPA0_9BILA</name>
<dbReference type="EMBL" id="CAJOBA010041383">
    <property type="protein sequence ID" value="CAF4113079.1"/>
    <property type="molecule type" value="Genomic_DNA"/>
</dbReference>
<gene>
    <name evidence="6" type="ORF">GPM918_LOCUS13662</name>
    <name evidence="7" type="ORF">OVA965_LOCUS28762</name>
    <name evidence="8" type="ORF">SRO942_LOCUS13662</name>
    <name evidence="9" type="ORF">TMI583_LOCUS29520</name>
</gene>
<dbReference type="Gene3D" id="3.30.60.90">
    <property type="match status" value="1"/>
</dbReference>
<dbReference type="EMBL" id="CAJNOQ010003177">
    <property type="protein sequence ID" value="CAF0999183.1"/>
    <property type="molecule type" value="Genomic_DNA"/>
</dbReference>
<evidence type="ECO:0000313" key="7">
    <source>
        <dbReference type="EMBL" id="CAF1305988.1"/>
    </source>
</evidence>
<keyword evidence="1" id="KW-0479">Metal-binding</keyword>
<dbReference type="OrthoDB" id="2122982at2759"/>